<dbReference type="GeneID" id="89926617"/>
<protein>
    <submittedName>
        <fullName evidence="7">Uncharacterized protein</fullName>
    </submittedName>
</protein>
<evidence type="ECO:0000256" key="6">
    <source>
        <dbReference type="SAM" id="Phobius"/>
    </source>
</evidence>
<dbReference type="InterPro" id="IPR045225">
    <property type="entry name" value="Uracil/uridine/allantoin_perm"/>
</dbReference>
<comment type="similarity">
    <text evidence="2">Belongs to the purine-cytosine permease (2.A.39) family.</text>
</comment>
<feature type="transmembrane region" description="Helical" evidence="6">
    <location>
        <begin position="293"/>
        <end position="322"/>
    </location>
</feature>
<dbReference type="EMBL" id="JAVRRT010000007">
    <property type="protein sequence ID" value="KAK5170684.1"/>
    <property type="molecule type" value="Genomic_DNA"/>
</dbReference>
<dbReference type="InterPro" id="IPR012681">
    <property type="entry name" value="NCS1"/>
</dbReference>
<dbReference type="NCBIfam" id="TIGR00800">
    <property type="entry name" value="ncs1"/>
    <property type="match status" value="1"/>
</dbReference>
<evidence type="ECO:0000256" key="1">
    <source>
        <dbReference type="ARBA" id="ARBA00004141"/>
    </source>
</evidence>
<organism evidence="7 8">
    <name type="scientific">Saxophila tyrrhenica</name>
    <dbReference type="NCBI Taxonomy" id="1690608"/>
    <lineage>
        <taxon>Eukaryota</taxon>
        <taxon>Fungi</taxon>
        <taxon>Dikarya</taxon>
        <taxon>Ascomycota</taxon>
        <taxon>Pezizomycotina</taxon>
        <taxon>Dothideomycetes</taxon>
        <taxon>Dothideomycetidae</taxon>
        <taxon>Mycosphaerellales</taxon>
        <taxon>Extremaceae</taxon>
        <taxon>Saxophila</taxon>
    </lineage>
</organism>
<dbReference type="GO" id="GO:0015205">
    <property type="term" value="F:nucleobase transmembrane transporter activity"/>
    <property type="evidence" value="ECO:0007669"/>
    <property type="project" value="TreeGrafter"/>
</dbReference>
<reference evidence="7 8" key="1">
    <citation type="submission" date="2023-08" db="EMBL/GenBank/DDBJ databases">
        <title>Black Yeasts Isolated from many extreme environments.</title>
        <authorList>
            <person name="Coleine C."/>
            <person name="Stajich J.E."/>
            <person name="Selbmann L."/>
        </authorList>
    </citation>
    <scope>NUCLEOTIDE SEQUENCE [LARGE SCALE GENOMIC DNA]</scope>
    <source>
        <strain evidence="7 8">CCFEE 5935</strain>
    </source>
</reference>
<evidence type="ECO:0000313" key="7">
    <source>
        <dbReference type="EMBL" id="KAK5170684.1"/>
    </source>
</evidence>
<comment type="subcellular location">
    <subcellularLocation>
        <location evidence="1">Membrane</location>
        <topology evidence="1">Multi-pass membrane protein</topology>
    </subcellularLocation>
</comment>
<dbReference type="CDD" id="cd11482">
    <property type="entry name" value="SLC-NCS1sbd_NRT1-like"/>
    <property type="match status" value="1"/>
</dbReference>
<feature type="transmembrane region" description="Helical" evidence="6">
    <location>
        <begin position="453"/>
        <end position="471"/>
    </location>
</feature>
<feature type="transmembrane region" description="Helical" evidence="6">
    <location>
        <begin position="260"/>
        <end position="281"/>
    </location>
</feature>
<feature type="transmembrane region" description="Helical" evidence="6">
    <location>
        <begin position="491"/>
        <end position="512"/>
    </location>
</feature>
<gene>
    <name evidence="7" type="ORF">LTR77_005274</name>
</gene>
<keyword evidence="8" id="KW-1185">Reference proteome</keyword>
<dbReference type="InterPro" id="IPR001248">
    <property type="entry name" value="Pur-cyt_permease"/>
</dbReference>
<evidence type="ECO:0000256" key="3">
    <source>
        <dbReference type="ARBA" id="ARBA00022692"/>
    </source>
</evidence>
<keyword evidence="3 6" id="KW-0812">Transmembrane</keyword>
<comment type="caution">
    <text evidence="7">The sequence shown here is derived from an EMBL/GenBank/DDBJ whole genome shotgun (WGS) entry which is preliminary data.</text>
</comment>
<dbReference type="PANTHER" id="PTHR30618:SF0">
    <property type="entry name" value="PURINE-URACIL PERMEASE NCS1"/>
    <property type="match status" value="1"/>
</dbReference>
<feature type="transmembrane region" description="Helical" evidence="6">
    <location>
        <begin position="136"/>
        <end position="155"/>
    </location>
</feature>
<dbReference type="PANTHER" id="PTHR30618">
    <property type="entry name" value="NCS1 FAMILY PURINE/PYRIMIDINE TRANSPORTER"/>
    <property type="match status" value="1"/>
</dbReference>
<sequence length="565" mass="62112">MEQLRARTERVNRNISSKRSKDGWIMEKQPMTFTDGTTWSNVDSDVTPLERRTWSSWTILGYWFSDVLSAQSWAGASAIIAVGLTCVDADVDRRESVYCLILGTFVVTIPLCMNGAMGAQLHVPFPICARSSFGYYFSRFAIIIRMVTALFWHAIQTYSGSTAMTQMIRAIWPSYLDIPNHLPASAGITTQQMVSHFLFWSVQFPILLIPPHKLRWFFVFKTVVVVAAAVGTVIGMSVLANGAGDIWDQQPTVSGSTKSWLILSSMSSMTGGWATMATNVADFTRYLKKPKGVYWQSLFVPGICTMLGVFGIIGTSCAKVVYGEYIWDPLALASMWEGPKGRAAAFFVGFAWCVAQIGVNLSANVISCSNDMVNLFPKYISIRRGVVITTVIGGWVMVPWKIVSSAASLLNFMGALGVFLAPVAAITACDFWVVKRRAVDVPALYRRHSRYRYNTIGTNWRAVVALLVSAVPNLPGMAAAVNANVDIGGAAYIYDIFYLYGFTSAFVVYAGLSWAFPAQETLIEESIYEDVVLMNGVEMINDGVHRPFADGKAVAEDRATEVSAS</sequence>
<dbReference type="Gene3D" id="1.10.4160.10">
    <property type="entry name" value="Hydantoin permease"/>
    <property type="match status" value="1"/>
</dbReference>
<evidence type="ECO:0000256" key="5">
    <source>
        <dbReference type="ARBA" id="ARBA00023136"/>
    </source>
</evidence>
<feature type="transmembrane region" description="Helical" evidence="6">
    <location>
        <begin position="409"/>
        <end position="433"/>
    </location>
</feature>
<dbReference type="AlphaFoldDB" id="A0AAV9PBD5"/>
<evidence type="ECO:0000256" key="2">
    <source>
        <dbReference type="ARBA" id="ARBA00008974"/>
    </source>
</evidence>
<feature type="transmembrane region" description="Helical" evidence="6">
    <location>
        <begin position="384"/>
        <end position="403"/>
    </location>
</feature>
<dbReference type="RefSeq" id="XP_064659882.1">
    <property type="nucleotide sequence ID" value="XM_064802521.1"/>
</dbReference>
<evidence type="ECO:0000256" key="4">
    <source>
        <dbReference type="ARBA" id="ARBA00022989"/>
    </source>
</evidence>
<dbReference type="Pfam" id="PF02133">
    <property type="entry name" value="Transp_cyt_pur"/>
    <property type="match status" value="1"/>
</dbReference>
<dbReference type="GO" id="GO:0005886">
    <property type="term" value="C:plasma membrane"/>
    <property type="evidence" value="ECO:0007669"/>
    <property type="project" value="TreeGrafter"/>
</dbReference>
<proteinExistence type="inferred from homology"/>
<dbReference type="Proteomes" id="UP001337655">
    <property type="component" value="Unassembled WGS sequence"/>
</dbReference>
<feature type="transmembrane region" description="Helical" evidence="6">
    <location>
        <begin position="342"/>
        <end position="363"/>
    </location>
</feature>
<accession>A0AAV9PBD5</accession>
<feature type="transmembrane region" description="Helical" evidence="6">
    <location>
        <begin position="97"/>
        <end position="116"/>
    </location>
</feature>
<keyword evidence="5 6" id="KW-0472">Membrane</keyword>
<feature type="transmembrane region" description="Helical" evidence="6">
    <location>
        <begin position="216"/>
        <end position="240"/>
    </location>
</feature>
<evidence type="ECO:0000313" key="8">
    <source>
        <dbReference type="Proteomes" id="UP001337655"/>
    </source>
</evidence>
<keyword evidence="4 6" id="KW-1133">Transmembrane helix</keyword>
<name>A0AAV9PBD5_9PEZI</name>